<dbReference type="GeneID" id="300655748"/>
<evidence type="ECO:0000313" key="1">
    <source>
        <dbReference type="EMBL" id="NBG94841.1"/>
    </source>
</evidence>
<sequence length="170" mass="19584">MADESSRVNTNRRLYGQFIIEWQMFECILEVAIRDILKISYLHAHTVLGSLQFKTKASIAKALLQQRGREKDKKAIRLINKITREARRNALIHSIVWEADDGIEFVKRDVDDKLKVRSKTFRGKFALGMHLIQLEAGCYDLCQQLGITGASLHRYRQAADKLLDETQTLP</sequence>
<gene>
    <name evidence="1" type="ORF">GTQ45_03745</name>
</gene>
<dbReference type="EMBL" id="WXYQ01000004">
    <property type="protein sequence ID" value="NBG94841.1"/>
    <property type="molecule type" value="Genomic_DNA"/>
</dbReference>
<keyword evidence="2" id="KW-1185">Reference proteome</keyword>
<accession>A0A845Q9T5</accession>
<proteinExistence type="predicted"/>
<dbReference type="RefSeq" id="WP_160586916.1">
    <property type="nucleotide sequence ID" value="NZ_BMHN01000001.1"/>
</dbReference>
<comment type="caution">
    <text evidence="1">The sequence shown here is derived from an EMBL/GenBank/DDBJ whole genome shotgun (WGS) entry which is preliminary data.</text>
</comment>
<organism evidence="1 2">
    <name type="scientific">Pyruvatibacter mobilis</name>
    <dbReference type="NCBI Taxonomy" id="1712261"/>
    <lineage>
        <taxon>Bacteria</taxon>
        <taxon>Pseudomonadati</taxon>
        <taxon>Pseudomonadota</taxon>
        <taxon>Alphaproteobacteria</taxon>
        <taxon>Hyphomicrobiales</taxon>
        <taxon>Parvibaculaceae</taxon>
        <taxon>Pyruvatibacter</taxon>
    </lineage>
</organism>
<evidence type="ECO:0000313" key="2">
    <source>
        <dbReference type="Proteomes" id="UP000470384"/>
    </source>
</evidence>
<dbReference type="AlphaFoldDB" id="A0A845Q9T5"/>
<reference evidence="1 2" key="1">
    <citation type="journal article" date="2016" name="Int. J. Syst. Evol. Microbiol.">
        <title>Pyruvatibacter mobilis gen. nov., sp. nov., a marine bacterium from the culture broth of Picochlorum sp. 122.</title>
        <authorList>
            <person name="Wang G."/>
            <person name="Tang M."/>
            <person name="Wu H."/>
            <person name="Dai S."/>
            <person name="Li T."/>
            <person name="Chen C."/>
            <person name="He H."/>
            <person name="Fan J."/>
            <person name="Xiang W."/>
            <person name="Li X."/>
        </authorList>
    </citation>
    <scope>NUCLEOTIDE SEQUENCE [LARGE SCALE GENOMIC DNA]</scope>
    <source>
        <strain evidence="1 2">GYP-11</strain>
    </source>
</reference>
<name>A0A845Q9T5_9HYPH</name>
<dbReference type="Proteomes" id="UP000470384">
    <property type="component" value="Unassembled WGS sequence"/>
</dbReference>
<protein>
    <submittedName>
        <fullName evidence="1">Uncharacterized protein</fullName>
    </submittedName>
</protein>